<dbReference type="Proteomes" id="UP000002949">
    <property type="component" value="Unassembled WGS sequence"/>
</dbReference>
<sequence>MTVSASELAQRLGEHAEAVCREYLSNGHRSGNYWMVGDVRNTRGRSMHVRLKAVGGKAAGKWVEYVAARVMLRRRDWAPSYRRSTASTQHNVSAREVS</sequence>
<dbReference type="RefSeq" id="WP_006205572.1">
    <property type="nucleotide sequence ID" value="NZ_AGSN01000203.1"/>
</dbReference>
<dbReference type="EMBL" id="AGSN01000203">
    <property type="protein sequence ID" value="EHH06242.1"/>
    <property type="molecule type" value="Genomic_DNA"/>
</dbReference>
<name>G6YII1_9HYPH</name>
<dbReference type="AlphaFoldDB" id="G6YII1"/>
<dbReference type="PATRIC" id="fig|1082933.3.peg.5639"/>
<reference evidence="1 2" key="1">
    <citation type="journal article" date="2012" name="J. Bacteriol.">
        <title>Draft Genome Sequence of Plant Growth-Promoting Rhizobium Mesorhizobium amorphae, Isolated from Zinc-Lead Mine Tailings.</title>
        <authorList>
            <person name="Hao X."/>
            <person name="Lin Y."/>
            <person name="Johnstone L."/>
            <person name="Baltrus D.A."/>
            <person name="Miller S.J."/>
            <person name="Wei G."/>
            <person name="Rensing C."/>
        </authorList>
    </citation>
    <scope>NUCLEOTIDE SEQUENCE [LARGE SCALE GENOMIC DNA]</scope>
    <source>
        <strain evidence="1 2">CCNWGS0123</strain>
    </source>
</reference>
<evidence type="ECO:0008006" key="3">
    <source>
        <dbReference type="Google" id="ProtNLM"/>
    </source>
</evidence>
<organism evidence="1 2">
    <name type="scientific">Mesorhizobium amorphae CCNWGS0123</name>
    <dbReference type="NCBI Taxonomy" id="1082933"/>
    <lineage>
        <taxon>Bacteria</taxon>
        <taxon>Pseudomonadati</taxon>
        <taxon>Pseudomonadota</taxon>
        <taxon>Alphaproteobacteria</taxon>
        <taxon>Hyphomicrobiales</taxon>
        <taxon>Phyllobacteriaceae</taxon>
        <taxon>Mesorhizobium</taxon>
    </lineage>
</organism>
<accession>G6YII1</accession>
<dbReference type="OrthoDB" id="8084403at2"/>
<protein>
    <recommendedName>
        <fullName evidence="3">DNA primase</fullName>
    </recommendedName>
</protein>
<gene>
    <name evidence="1" type="ORF">MEA186_29032</name>
</gene>
<evidence type="ECO:0000313" key="1">
    <source>
        <dbReference type="EMBL" id="EHH06242.1"/>
    </source>
</evidence>
<dbReference type="KEGG" id="mamo:A6B35_33915"/>
<keyword evidence="2" id="KW-1185">Reference proteome</keyword>
<evidence type="ECO:0000313" key="2">
    <source>
        <dbReference type="Proteomes" id="UP000002949"/>
    </source>
</evidence>
<proteinExistence type="predicted"/>
<dbReference type="eggNOG" id="COG4643">
    <property type="taxonomic scope" value="Bacteria"/>
</dbReference>